<reference evidence="10" key="1">
    <citation type="submission" date="2015-11" db="EMBL/GenBank/DDBJ databases">
        <title>De novo transcriptome assembly of four potential Pierce s Disease insect vectors from Arizona vineyards.</title>
        <authorList>
            <person name="Tassone E.E."/>
        </authorList>
    </citation>
    <scope>NUCLEOTIDE SEQUENCE</scope>
</reference>
<dbReference type="GO" id="GO:0005762">
    <property type="term" value="C:mitochondrial large ribosomal subunit"/>
    <property type="evidence" value="ECO:0007669"/>
    <property type="project" value="TreeGrafter"/>
</dbReference>
<dbReference type="EMBL" id="GECZ01009903">
    <property type="protein sequence ID" value="JAS59866.1"/>
    <property type="molecule type" value="Transcribed_RNA"/>
</dbReference>
<dbReference type="AlphaFoldDB" id="A0A1B6FZ43"/>
<protein>
    <recommendedName>
        <fullName evidence="7">Large ribosomal subunit protein bL32m</fullName>
    </recommendedName>
    <alternativeName>
        <fullName evidence="8">39S ribosomal protein L32, mitochondrial</fullName>
    </alternativeName>
</protein>
<evidence type="ECO:0000313" key="10">
    <source>
        <dbReference type="EMBL" id="JAS55454.1"/>
    </source>
</evidence>
<dbReference type="EMBL" id="GECZ01014315">
    <property type="protein sequence ID" value="JAS55454.1"/>
    <property type="molecule type" value="Transcribed_RNA"/>
</dbReference>
<dbReference type="PANTHER" id="PTHR21026">
    <property type="entry name" value="39S RIBOSOMAL PROTEIN L32, MITOCHONDRIAL"/>
    <property type="match status" value="1"/>
</dbReference>
<name>A0A1B6FZ43_9HEMI</name>
<evidence type="ECO:0000313" key="11">
    <source>
        <dbReference type="EMBL" id="JAS59866.1"/>
    </source>
</evidence>
<evidence type="ECO:0000256" key="8">
    <source>
        <dbReference type="ARBA" id="ARBA00042577"/>
    </source>
</evidence>
<keyword evidence="4" id="KW-0689">Ribosomal protein</keyword>
<dbReference type="InterPro" id="IPR002677">
    <property type="entry name" value="Ribosomal_bL32"/>
</dbReference>
<evidence type="ECO:0000256" key="6">
    <source>
        <dbReference type="ARBA" id="ARBA00023274"/>
    </source>
</evidence>
<dbReference type="InterPro" id="IPR051991">
    <property type="entry name" value="Mitoribosomal_protein_bL32"/>
</dbReference>
<keyword evidence="6" id="KW-0687">Ribonucleoprotein</keyword>
<evidence type="ECO:0000256" key="2">
    <source>
        <dbReference type="ARBA" id="ARBA00008560"/>
    </source>
</evidence>
<evidence type="ECO:0000256" key="5">
    <source>
        <dbReference type="ARBA" id="ARBA00023128"/>
    </source>
</evidence>
<comment type="subcellular location">
    <subcellularLocation>
        <location evidence="1">Mitochondrion</location>
    </subcellularLocation>
</comment>
<accession>A0A1B6FZ43</accession>
<evidence type="ECO:0000256" key="9">
    <source>
        <dbReference type="ARBA" id="ARBA00045766"/>
    </source>
</evidence>
<dbReference type="SUPFAM" id="SSF57829">
    <property type="entry name" value="Zn-binding ribosomal proteins"/>
    <property type="match status" value="1"/>
</dbReference>
<keyword evidence="5" id="KW-0496">Mitochondrion</keyword>
<comment type="similarity">
    <text evidence="2">Belongs to the bacterial ribosomal protein bL32 family.</text>
</comment>
<evidence type="ECO:0000256" key="1">
    <source>
        <dbReference type="ARBA" id="ARBA00004173"/>
    </source>
</evidence>
<dbReference type="GO" id="GO:0006412">
    <property type="term" value="P:translation"/>
    <property type="evidence" value="ECO:0007669"/>
    <property type="project" value="InterPro"/>
</dbReference>
<gene>
    <name evidence="11" type="ORF">g.13394</name>
    <name evidence="10" type="ORF">g.13395</name>
</gene>
<evidence type="ECO:0000256" key="7">
    <source>
        <dbReference type="ARBA" id="ARBA00039935"/>
    </source>
</evidence>
<comment type="function">
    <text evidence="9">Component of the mitochondrial large ribosomal subunit (mt-LSU). The mitochondrial ribosome (mitoribosome) is a large ribonucleoprotein complex responsible for the synthesis of proteins inside mitochondria.</text>
</comment>
<dbReference type="GO" id="GO:0003735">
    <property type="term" value="F:structural constituent of ribosome"/>
    <property type="evidence" value="ECO:0007669"/>
    <property type="project" value="InterPro"/>
</dbReference>
<evidence type="ECO:0000256" key="4">
    <source>
        <dbReference type="ARBA" id="ARBA00022980"/>
    </source>
</evidence>
<dbReference type="InterPro" id="IPR011332">
    <property type="entry name" value="Ribosomal_zn-bd"/>
</dbReference>
<sequence>MLRSVVSQIVKSLIRFEKIVLSLEKRHPPDTFYALCIENSAPVRQSPAVSSLLEDWCLWAVPKHRRTVEKRQQRKFGWPTHVWKPLVPKKNLMTCQCCGDHHVSGHLCPTCYSKNRKETEQIQAAIATRLGLQPVDTDVVVLYQGEKEGIAEEFLQGKRIIEMKKERPAWFSRNLYERTTQASASTTSVKPSDLA</sequence>
<proteinExistence type="inferred from homology"/>
<keyword evidence="3" id="KW-0809">Transit peptide</keyword>
<dbReference type="PANTHER" id="PTHR21026:SF2">
    <property type="entry name" value="LARGE RIBOSOMAL SUBUNIT PROTEIN BL32M"/>
    <property type="match status" value="1"/>
</dbReference>
<dbReference type="Pfam" id="PF01783">
    <property type="entry name" value="Ribosomal_L32p"/>
    <property type="match status" value="1"/>
</dbReference>
<evidence type="ECO:0000256" key="3">
    <source>
        <dbReference type="ARBA" id="ARBA00022946"/>
    </source>
</evidence>
<organism evidence="10">
    <name type="scientific">Cuerna arida</name>
    <dbReference type="NCBI Taxonomy" id="1464854"/>
    <lineage>
        <taxon>Eukaryota</taxon>
        <taxon>Metazoa</taxon>
        <taxon>Ecdysozoa</taxon>
        <taxon>Arthropoda</taxon>
        <taxon>Hexapoda</taxon>
        <taxon>Insecta</taxon>
        <taxon>Pterygota</taxon>
        <taxon>Neoptera</taxon>
        <taxon>Paraneoptera</taxon>
        <taxon>Hemiptera</taxon>
        <taxon>Auchenorrhyncha</taxon>
        <taxon>Membracoidea</taxon>
        <taxon>Cicadellidae</taxon>
        <taxon>Cicadellinae</taxon>
        <taxon>Proconiini</taxon>
        <taxon>Cuerna</taxon>
    </lineage>
</organism>